<dbReference type="InterPro" id="IPR036179">
    <property type="entry name" value="Ig-like_dom_sf"/>
</dbReference>
<dbReference type="Pfam" id="PF13927">
    <property type="entry name" value="Ig_3"/>
    <property type="match status" value="1"/>
</dbReference>
<dbReference type="PANTHER" id="PTHR11481">
    <property type="entry name" value="IMMUNOGLOBULIN FC RECEPTOR"/>
    <property type="match status" value="1"/>
</dbReference>
<dbReference type="PROSITE" id="PS50835">
    <property type="entry name" value="IG_LIKE"/>
    <property type="match status" value="1"/>
</dbReference>
<dbReference type="SMART" id="SM00409">
    <property type="entry name" value="IG"/>
    <property type="match status" value="1"/>
</dbReference>
<dbReference type="Ensembl" id="ENSMZET00005032512.1">
    <property type="protein sequence ID" value="ENSMZEP00005031486.1"/>
    <property type="gene ID" value="ENSMZEG00005023478.1"/>
</dbReference>
<dbReference type="GO" id="GO:0007166">
    <property type="term" value="P:cell surface receptor signaling pathway"/>
    <property type="evidence" value="ECO:0007669"/>
    <property type="project" value="TreeGrafter"/>
</dbReference>
<organism evidence="4 5">
    <name type="scientific">Maylandia zebra</name>
    <name type="common">zebra mbuna</name>
    <dbReference type="NCBI Taxonomy" id="106582"/>
    <lineage>
        <taxon>Eukaryota</taxon>
        <taxon>Metazoa</taxon>
        <taxon>Chordata</taxon>
        <taxon>Craniata</taxon>
        <taxon>Vertebrata</taxon>
        <taxon>Euteleostomi</taxon>
        <taxon>Actinopterygii</taxon>
        <taxon>Neopterygii</taxon>
        <taxon>Teleostei</taxon>
        <taxon>Neoteleostei</taxon>
        <taxon>Acanthomorphata</taxon>
        <taxon>Ovalentaria</taxon>
        <taxon>Cichlomorphae</taxon>
        <taxon>Cichliformes</taxon>
        <taxon>Cichlidae</taxon>
        <taxon>African cichlids</taxon>
        <taxon>Pseudocrenilabrinae</taxon>
        <taxon>Haplochromini</taxon>
        <taxon>Maylandia</taxon>
        <taxon>Maylandia zebra complex</taxon>
    </lineage>
</organism>
<dbReference type="SUPFAM" id="SSF48726">
    <property type="entry name" value="Immunoglobulin"/>
    <property type="match status" value="1"/>
</dbReference>
<evidence type="ECO:0000313" key="5">
    <source>
        <dbReference type="Proteomes" id="UP000265160"/>
    </source>
</evidence>
<dbReference type="GO" id="GO:0009897">
    <property type="term" value="C:external side of plasma membrane"/>
    <property type="evidence" value="ECO:0007669"/>
    <property type="project" value="TreeGrafter"/>
</dbReference>
<dbReference type="Proteomes" id="UP000265160">
    <property type="component" value="Unplaced"/>
</dbReference>
<dbReference type="InterPro" id="IPR050488">
    <property type="entry name" value="Ig_Fc_receptor"/>
</dbReference>
<evidence type="ECO:0000256" key="1">
    <source>
        <dbReference type="ARBA" id="ARBA00022729"/>
    </source>
</evidence>
<keyword evidence="1" id="KW-0732">Signal</keyword>
<evidence type="ECO:0000256" key="2">
    <source>
        <dbReference type="ARBA" id="ARBA00023157"/>
    </source>
</evidence>
<keyword evidence="2" id="KW-1015">Disulfide bond</keyword>
<dbReference type="Gene3D" id="2.60.40.10">
    <property type="entry name" value="Immunoglobulins"/>
    <property type="match status" value="1"/>
</dbReference>
<sequence length="162" mass="18874">MVYSTLTCFLSTTRPNTHTRGELLDPVLTFYLFPNKPTVTLQPPWTQIYSGETVTVRCEIQGGEGAQWTYEWRRGQVNTGHTSNEYRIITVTESDSGGYSCRGRRDYMLTEWSDIITLTVSCKLEICFINISKNLLFLHSFLFTVKRTKHIRSWKRRPRVSH</sequence>
<accession>A0A3P9DBH9</accession>
<dbReference type="InterPro" id="IPR007110">
    <property type="entry name" value="Ig-like_dom"/>
</dbReference>
<dbReference type="GO" id="GO:0006955">
    <property type="term" value="P:immune response"/>
    <property type="evidence" value="ECO:0007669"/>
    <property type="project" value="TreeGrafter"/>
</dbReference>
<dbReference type="PANTHER" id="PTHR11481:SF64">
    <property type="entry name" value="FC RECEPTOR-LIKE PROTEIN 4"/>
    <property type="match status" value="1"/>
</dbReference>
<dbReference type="GO" id="GO:0004888">
    <property type="term" value="F:transmembrane signaling receptor activity"/>
    <property type="evidence" value="ECO:0007669"/>
    <property type="project" value="TreeGrafter"/>
</dbReference>
<dbReference type="AlphaFoldDB" id="A0A3P9DBH9"/>
<evidence type="ECO:0000313" key="4">
    <source>
        <dbReference type="Ensembl" id="ENSMZEP00005031486.1"/>
    </source>
</evidence>
<dbReference type="InterPro" id="IPR003599">
    <property type="entry name" value="Ig_sub"/>
</dbReference>
<keyword evidence="5" id="KW-1185">Reference proteome</keyword>
<dbReference type="InterPro" id="IPR013783">
    <property type="entry name" value="Ig-like_fold"/>
</dbReference>
<protein>
    <recommendedName>
        <fullName evidence="3">Ig-like domain-containing protein</fullName>
    </recommendedName>
</protein>
<dbReference type="GeneTree" id="ENSGT01110000267284"/>
<evidence type="ECO:0000259" key="3">
    <source>
        <dbReference type="PROSITE" id="PS50835"/>
    </source>
</evidence>
<proteinExistence type="predicted"/>
<feature type="domain" description="Ig-like" evidence="3">
    <location>
        <begin position="37"/>
        <end position="121"/>
    </location>
</feature>
<reference evidence="4" key="1">
    <citation type="submission" date="2025-08" db="UniProtKB">
        <authorList>
            <consortium name="Ensembl"/>
        </authorList>
    </citation>
    <scope>IDENTIFICATION</scope>
</reference>
<name>A0A3P9DBH9_9CICH</name>
<reference evidence="4" key="2">
    <citation type="submission" date="2025-09" db="UniProtKB">
        <authorList>
            <consortium name="Ensembl"/>
        </authorList>
    </citation>
    <scope>IDENTIFICATION</scope>
</reference>
<dbReference type="FunFam" id="2.60.40.10:FF:001607">
    <property type="entry name" value="Leukocyte immune-type receptor TS32.15 L2.5a"/>
    <property type="match status" value="1"/>
</dbReference>